<accession>A0ABT1GTY3</accession>
<proteinExistence type="predicted"/>
<dbReference type="EMBL" id="JALJZU010000014">
    <property type="protein sequence ID" value="MCP2012103.1"/>
    <property type="molecule type" value="Genomic_DNA"/>
</dbReference>
<sequence>MTYHRGMETKPITIVETPAFLNLARALWTNEERAELIDYVARNPESGDVIPATGGVRKLRWARAGAGKRGGARVIYFYYHANAPIYMLLAYAKAASVDMTPDQKRQVTKLTAALKDHHAVKGD</sequence>
<evidence type="ECO:0000313" key="2">
    <source>
        <dbReference type="Proteomes" id="UP001162889"/>
    </source>
</evidence>
<gene>
    <name evidence="1" type="ORF">L1274_005857</name>
</gene>
<dbReference type="PIRSF" id="PIRSF039032">
    <property type="entry name" value="HigB-2"/>
    <property type="match status" value="1"/>
</dbReference>
<organism evidence="1 2">
    <name type="scientific">Duganella violaceipulchra</name>
    <dbReference type="NCBI Taxonomy" id="2849652"/>
    <lineage>
        <taxon>Bacteria</taxon>
        <taxon>Pseudomonadati</taxon>
        <taxon>Pseudomonadota</taxon>
        <taxon>Betaproteobacteria</taxon>
        <taxon>Burkholderiales</taxon>
        <taxon>Oxalobacteraceae</taxon>
        <taxon>Telluria group</taxon>
        <taxon>Duganella</taxon>
    </lineage>
</organism>
<dbReference type="Proteomes" id="UP001162889">
    <property type="component" value="Unassembled WGS sequence"/>
</dbReference>
<dbReference type="Pfam" id="PF06296">
    <property type="entry name" value="RelE"/>
    <property type="match status" value="1"/>
</dbReference>
<name>A0ABT1GTY3_9BURK</name>
<evidence type="ECO:0000313" key="1">
    <source>
        <dbReference type="EMBL" id="MCP2012103.1"/>
    </source>
</evidence>
<keyword evidence="2" id="KW-1185">Reference proteome</keyword>
<evidence type="ECO:0008006" key="3">
    <source>
        <dbReference type="Google" id="ProtNLM"/>
    </source>
</evidence>
<dbReference type="InterPro" id="IPR009387">
    <property type="entry name" value="HigB-2"/>
</dbReference>
<comment type="caution">
    <text evidence="1">The sequence shown here is derived from an EMBL/GenBank/DDBJ whole genome shotgun (WGS) entry which is preliminary data.</text>
</comment>
<protein>
    <recommendedName>
        <fullName evidence="3">Addiction module toxin RelE</fullName>
    </recommendedName>
</protein>
<reference evidence="1" key="1">
    <citation type="submission" date="2022-03" db="EMBL/GenBank/DDBJ databases">
        <title>Genome Encyclopedia of Bacteria and Archaea VI: Functional Genomics of Type Strains.</title>
        <authorList>
            <person name="Whitman W."/>
        </authorList>
    </citation>
    <scope>NUCLEOTIDE SEQUENCE</scope>
    <source>
        <strain evidence="1">HSC-15S17</strain>
    </source>
</reference>
<dbReference type="RefSeq" id="WP_229225108.1">
    <property type="nucleotide sequence ID" value="NZ_JAHTGR010000017.1"/>
</dbReference>